<organism evidence="1 2">
    <name type="scientific">Methanobrevibacter arboriphilus</name>
    <dbReference type="NCBI Taxonomy" id="39441"/>
    <lineage>
        <taxon>Archaea</taxon>
        <taxon>Methanobacteriati</taxon>
        <taxon>Methanobacteriota</taxon>
        <taxon>Methanomada group</taxon>
        <taxon>Methanobacteria</taxon>
        <taxon>Methanobacteriales</taxon>
        <taxon>Methanobacteriaceae</taxon>
        <taxon>Methanobrevibacter</taxon>
    </lineage>
</organism>
<accession>A0ACA8R581</accession>
<evidence type="ECO:0000313" key="2">
    <source>
        <dbReference type="Proteomes" id="UP000825015"/>
    </source>
</evidence>
<name>A0ACA8R581_METAZ</name>
<sequence length="402" mass="44652">MTSIENIRKDFPILKNIIYLDSASTSLTPNPVVEAIDDYYYNYNANIGRGAYKTAIKTGQKVENTREKIANLINASSNEIIFTQNTTSAINIVANGFSFEKNDNIIISNIEHHSNFIPWLNVEKSTKNNLSIDVKIAEADSDGIIDSLIIDELIDNNTKIVAISHVSNSIGSCQDIEEISKIVHEHENVYLLVDVAQSIGHEKIDIKKFDADFIAAPGHKGLLGPSGTGFLYGKKELLKKLSPTNLGGGTITSLKNKDFKLEEVPYRFEGGTQNISGIIGLGRAIEYINSIGISKIKEHTQYLTRELYTLLSEIDNVILYGDLENIFNIVSFNIKNVNPYDVSKILDETENICVRSGFHCAIPSLNLINANEGTVRASIHCYNNLNDIKKLVDCVNELSKFF</sequence>
<gene>
    <name evidence="1" type="ORF">MarbSA_12290</name>
</gene>
<keyword evidence="2" id="KW-1185">Reference proteome</keyword>
<reference evidence="1" key="1">
    <citation type="submission" date="2019-06" db="EMBL/GenBank/DDBJ databases">
        <title>Complete genome sequence of Methanobrevibacter arboriphilus strain SA.</title>
        <authorList>
            <person name="Asakawa S."/>
        </authorList>
    </citation>
    <scope>NUCLEOTIDE SEQUENCE</scope>
    <source>
        <strain evidence="1">SA</strain>
    </source>
</reference>
<proteinExistence type="predicted"/>
<dbReference type="EMBL" id="AP019779">
    <property type="protein sequence ID" value="BBL62189.1"/>
    <property type="molecule type" value="Genomic_DNA"/>
</dbReference>
<protein>
    <submittedName>
        <fullName evidence="1">Cysteine desulfurase</fullName>
    </submittedName>
</protein>
<dbReference type="Proteomes" id="UP000825015">
    <property type="component" value="Chromosome"/>
</dbReference>
<evidence type="ECO:0000313" key="1">
    <source>
        <dbReference type="EMBL" id="BBL62189.1"/>
    </source>
</evidence>